<dbReference type="SUPFAM" id="SSF52540">
    <property type="entry name" value="P-loop containing nucleoside triphosphate hydrolases"/>
    <property type="match status" value="1"/>
</dbReference>
<dbReference type="PANTHER" id="PTHR10778">
    <property type="entry name" value="SOLUTE CARRIER FAMILY 35 MEMBER B"/>
    <property type="match status" value="1"/>
</dbReference>
<keyword evidence="4 7" id="KW-1133">Transmembrane helix</keyword>
<evidence type="ECO:0000313" key="10">
    <source>
        <dbReference type="EMBL" id="CAL4764162.1"/>
    </source>
</evidence>
<dbReference type="GO" id="GO:0046964">
    <property type="term" value="F:3'-phosphoadenosine 5'-phosphosulfate transmembrane transporter activity"/>
    <property type="evidence" value="ECO:0007669"/>
    <property type="project" value="TreeGrafter"/>
</dbReference>
<feature type="transmembrane region" description="Helical" evidence="7">
    <location>
        <begin position="463"/>
        <end position="484"/>
    </location>
</feature>
<dbReference type="AlphaFoldDB" id="A0A9P1FJI1"/>
<evidence type="ECO:0000256" key="1">
    <source>
        <dbReference type="ARBA" id="ARBA00004141"/>
    </source>
</evidence>
<dbReference type="GO" id="GO:0000139">
    <property type="term" value="C:Golgi membrane"/>
    <property type="evidence" value="ECO:0007669"/>
    <property type="project" value="TreeGrafter"/>
</dbReference>
<reference evidence="9" key="2">
    <citation type="submission" date="2024-04" db="EMBL/GenBank/DDBJ databases">
        <authorList>
            <person name="Chen Y."/>
            <person name="Shah S."/>
            <person name="Dougan E. K."/>
            <person name="Thang M."/>
            <person name="Chan C."/>
        </authorList>
    </citation>
    <scope>NUCLEOTIDE SEQUENCE [LARGE SCALE GENOMIC DNA]</scope>
</reference>
<evidence type="ECO:0000256" key="3">
    <source>
        <dbReference type="ARBA" id="ARBA00022692"/>
    </source>
</evidence>
<feature type="transmembrane region" description="Helical" evidence="7">
    <location>
        <begin position="582"/>
        <end position="600"/>
    </location>
</feature>
<keyword evidence="11" id="KW-1185">Reference proteome</keyword>
<evidence type="ECO:0000256" key="7">
    <source>
        <dbReference type="SAM" id="Phobius"/>
    </source>
</evidence>
<feature type="transmembrane region" description="Helical" evidence="7">
    <location>
        <begin position="633"/>
        <end position="651"/>
    </location>
</feature>
<keyword evidence="5 7" id="KW-0472">Membrane</keyword>
<dbReference type="EMBL" id="CAMXCT010000302">
    <property type="protein sequence ID" value="CAI3976850.1"/>
    <property type="molecule type" value="Genomic_DNA"/>
</dbReference>
<sequence>MTTSSPAMTSSPALSPDPDGDDPEVICVGLMRTGLQSLHRAFSILGYSEIYDQERISHSYELWNDVMQNRDPTKAFRSMFGGCQIVMGMPTFCFWEDILKLYPNAKVILTVRNEDGWWRSVSKAKIAMDHDVPGAPLRYGTIRRQLERWLVPSYHRFCEVLRFAWATTLGATTLQMDMLNESTTRNSYRQHNSYVKSLLEGKMLDGKPQLLVFDVRHGWEPLCKFLDKDIPDRTFPKQEDLTGLYFPDGQQRPEWLDRVTGFDDLFAPDTKFGTRMRQELLRGLLFGAAALTLLVLIVLTAVVLLTDLPVTVIVLIYLALVIVGWDAYVVMHTLVLRVPLLMVVPLALQSLLIAAALHACFISYGIFKEKLVTQDKVASVVLVLSSRAMSVICSACLLLVTQKSLRLGAPLLSMSAFAFTNELSTFAGYEMLKYVSFPVQVMAKSVKMLPNMMMGRIVNGTRYSFFQYGQAIAALICVAIMHISDEADHGSKGAGEASAMSENWKLFMGVVMLGVFFAGDSFTSQWQTNLYSKFPHLTQLQMMLGGNFLGMVFTSSNLYYSWPKIRASIHLAMDNPDVLQRIVALGVVSALGQFCIYSAIRILGSLSFTWIMTARQLLSVLISLIFFGHGFSFLKLLCILTVFAIMSWKQLSKIPERIKRRRKLSKSGYSTGDSTGTKSE</sequence>
<dbReference type="Pfam" id="PF17784">
    <property type="entry name" value="Sulfotransfer_4"/>
    <property type="match status" value="1"/>
</dbReference>
<keyword evidence="2" id="KW-0813">Transport</keyword>
<evidence type="ECO:0000256" key="6">
    <source>
        <dbReference type="SAM" id="MobiDB-lite"/>
    </source>
</evidence>
<gene>
    <name evidence="8" type="ORF">C1SCF055_LOCUS5039</name>
</gene>
<comment type="caution">
    <text evidence="8">The sequence shown here is derived from an EMBL/GenBank/DDBJ whole genome shotgun (WGS) entry which is preliminary data.</text>
</comment>
<dbReference type="Proteomes" id="UP001152797">
    <property type="component" value="Unassembled WGS sequence"/>
</dbReference>
<dbReference type="EMBL" id="CAMXCT020000302">
    <property type="protein sequence ID" value="CAL1130225.1"/>
    <property type="molecule type" value="Genomic_DNA"/>
</dbReference>
<feature type="transmembrane region" description="Helical" evidence="7">
    <location>
        <begin position="284"/>
        <end position="304"/>
    </location>
</feature>
<feature type="transmembrane region" description="Helical" evidence="7">
    <location>
        <begin position="379"/>
        <end position="400"/>
    </location>
</feature>
<dbReference type="EMBL" id="CAMXCT030000302">
    <property type="protein sequence ID" value="CAL4764162.1"/>
    <property type="molecule type" value="Genomic_DNA"/>
</dbReference>
<reference evidence="8" key="1">
    <citation type="submission" date="2022-10" db="EMBL/GenBank/DDBJ databases">
        <authorList>
            <person name="Chen Y."/>
            <person name="Dougan E. K."/>
            <person name="Chan C."/>
            <person name="Rhodes N."/>
            <person name="Thang M."/>
        </authorList>
    </citation>
    <scope>NUCLEOTIDE SEQUENCE</scope>
</reference>
<dbReference type="InterPro" id="IPR013657">
    <property type="entry name" value="SCL35B1-4/HUT1"/>
</dbReference>
<organism evidence="8">
    <name type="scientific">Cladocopium goreaui</name>
    <dbReference type="NCBI Taxonomy" id="2562237"/>
    <lineage>
        <taxon>Eukaryota</taxon>
        <taxon>Sar</taxon>
        <taxon>Alveolata</taxon>
        <taxon>Dinophyceae</taxon>
        <taxon>Suessiales</taxon>
        <taxon>Symbiodiniaceae</taxon>
        <taxon>Cladocopium</taxon>
    </lineage>
</organism>
<evidence type="ECO:0000313" key="9">
    <source>
        <dbReference type="EMBL" id="CAL1130225.1"/>
    </source>
</evidence>
<dbReference type="PANTHER" id="PTHR10778:SF13">
    <property type="entry name" value="ADENOSINE 3'-PHOSPHO 5'-PHOSPHOSULFATE TRANSPORTER 1"/>
    <property type="match status" value="1"/>
</dbReference>
<feature type="compositionally biased region" description="Low complexity" evidence="6">
    <location>
        <begin position="1"/>
        <end position="16"/>
    </location>
</feature>
<dbReference type="Pfam" id="PF08449">
    <property type="entry name" value="UAA"/>
    <property type="match status" value="1"/>
</dbReference>
<feature type="transmembrane region" description="Helical" evidence="7">
    <location>
        <begin position="544"/>
        <end position="562"/>
    </location>
</feature>
<proteinExistence type="predicted"/>
<accession>A0A9P1FJI1</accession>
<dbReference type="Gene3D" id="3.40.50.300">
    <property type="entry name" value="P-loop containing nucleotide triphosphate hydrolases"/>
    <property type="match status" value="1"/>
</dbReference>
<dbReference type="InterPro" id="IPR040632">
    <property type="entry name" value="Sulfotransfer_4"/>
</dbReference>
<keyword evidence="3 7" id="KW-0812">Transmembrane</keyword>
<feature type="transmembrane region" description="Helical" evidence="7">
    <location>
        <begin position="310"/>
        <end position="328"/>
    </location>
</feature>
<evidence type="ECO:0000256" key="5">
    <source>
        <dbReference type="ARBA" id="ARBA00023136"/>
    </source>
</evidence>
<feature type="region of interest" description="Disordered" evidence="6">
    <location>
        <begin position="1"/>
        <end position="21"/>
    </location>
</feature>
<feature type="transmembrane region" description="Helical" evidence="7">
    <location>
        <begin position="340"/>
        <end position="367"/>
    </location>
</feature>
<evidence type="ECO:0000256" key="2">
    <source>
        <dbReference type="ARBA" id="ARBA00022448"/>
    </source>
</evidence>
<evidence type="ECO:0000256" key="4">
    <source>
        <dbReference type="ARBA" id="ARBA00022989"/>
    </source>
</evidence>
<comment type="subcellular location">
    <subcellularLocation>
        <location evidence="1">Membrane</location>
        <topology evidence="1">Multi-pass membrane protein</topology>
    </subcellularLocation>
</comment>
<dbReference type="InterPro" id="IPR027417">
    <property type="entry name" value="P-loop_NTPase"/>
</dbReference>
<evidence type="ECO:0000313" key="11">
    <source>
        <dbReference type="Proteomes" id="UP001152797"/>
    </source>
</evidence>
<evidence type="ECO:0000313" key="8">
    <source>
        <dbReference type="EMBL" id="CAI3976850.1"/>
    </source>
</evidence>
<dbReference type="OrthoDB" id="1601at2759"/>
<name>A0A9P1FJI1_9DINO</name>
<protein>
    <submittedName>
        <fullName evidence="10">Sugar phosphate transporter domain-containing protein</fullName>
    </submittedName>
</protein>
<dbReference type="GO" id="GO:0005789">
    <property type="term" value="C:endoplasmic reticulum membrane"/>
    <property type="evidence" value="ECO:0007669"/>
    <property type="project" value="TreeGrafter"/>
</dbReference>